<dbReference type="PROSITE" id="PS50965">
    <property type="entry name" value="NERD"/>
    <property type="match status" value="1"/>
</dbReference>
<gene>
    <name evidence="4" type="ordered locus">Isova_2281</name>
</gene>
<keyword evidence="1" id="KW-0238">DNA-binding</keyword>
<evidence type="ECO:0000313" key="5">
    <source>
        <dbReference type="Proteomes" id="UP000009236"/>
    </source>
</evidence>
<dbReference type="SUPFAM" id="SSF56349">
    <property type="entry name" value="DNA breaking-rejoining enzymes"/>
    <property type="match status" value="1"/>
</dbReference>
<accession>F6FR50</accession>
<keyword evidence="5" id="KW-1185">Reference proteome</keyword>
<evidence type="ECO:0000256" key="1">
    <source>
        <dbReference type="ARBA" id="ARBA00023125"/>
    </source>
</evidence>
<protein>
    <submittedName>
        <fullName evidence="4">NERD domain protein</fullName>
    </submittedName>
</protein>
<dbReference type="InterPro" id="IPR011528">
    <property type="entry name" value="NERD"/>
</dbReference>
<dbReference type="Pfam" id="PF08378">
    <property type="entry name" value="NERD"/>
    <property type="match status" value="1"/>
</dbReference>
<evidence type="ECO:0000259" key="3">
    <source>
        <dbReference type="PROSITE" id="PS50965"/>
    </source>
</evidence>
<feature type="domain" description="NERD" evidence="3">
    <location>
        <begin position="306"/>
        <end position="417"/>
    </location>
</feature>
<dbReference type="eggNOG" id="COG0582">
    <property type="taxonomic scope" value="Bacteria"/>
</dbReference>
<feature type="region of interest" description="Disordered" evidence="2">
    <location>
        <begin position="1"/>
        <end position="25"/>
    </location>
</feature>
<proteinExistence type="predicted"/>
<dbReference type="AlphaFoldDB" id="F6FR50"/>
<sequence length="465" mass="51653">MSTAREAWGSLRNCPPGVGRLGTPARTCTARTADDKSLTFQTKTDARAWLAATRTNIVRGEWEAPDVAVERRRADAAAEAARSIGFREYAERWLTMIRETPNRSGKMRAPATIRDYRGKVEGYLIPELGDMPVREIDAETIRAMAAKLDKIPSVLNRRSKRNGITRPRRSSAGSASTRCAEGALMPDWIVRRWARYGHDRLYAETPGGTALGYMDLKTGRYHSDDLSNLPLLEKAIGDYLASHKLTVPPKAAVDTQDLMQWQDISETVAGAAARERALAERQVQGRVRHVLARMVGAKTDERAWRIGADGEEAVGEQLAKLGPEWRVLHAVRVGERGSDIDHVVIGPAGVFTVNAKNHPHASVWVGGDTFMVNGQRVPYIRNSRHEARRASRLLTERAGFPVGAVGVIAVMGAHRGFTVKKQPEDGMVVVVQRKRISQLLRKLPPRLNMREIDVVFEVARRSTWQ</sequence>
<reference evidence="4 5" key="1">
    <citation type="submission" date="2011-05" db="EMBL/GenBank/DDBJ databases">
        <title>Complete sequence of Isoptericola variabilis 225.</title>
        <authorList>
            <consortium name="US DOE Joint Genome Institute"/>
            <person name="Lucas S."/>
            <person name="Han J."/>
            <person name="Lapidus A."/>
            <person name="Cheng J.-F."/>
            <person name="Goodwin L."/>
            <person name="Pitluck S."/>
            <person name="Peters L."/>
            <person name="Mikhailova N."/>
            <person name="Zeytun A."/>
            <person name="Han C."/>
            <person name="Tapia R."/>
            <person name="Land M."/>
            <person name="Hauser L."/>
            <person name="Kyrpides N."/>
            <person name="Ivanova N."/>
            <person name="Pagani I."/>
            <person name="Siebers A."/>
            <person name="Allgaier M."/>
            <person name="Thelen M."/>
            <person name="Hugenholtz P."/>
            <person name="Gladden J."/>
            <person name="Woyke T."/>
        </authorList>
    </citation>
    <scope>NUCLEOTIDE SEQUENCE [LARGE SCALE GENOMIC DNA]</scope>
    <source>
        <strain evidence="5">225</strain>
    </source>
</reference>
<dbReference type="KEGG" id="iva:Isova_2281"/>
<dbReference type="EMBL" id="CP002810">
    <property type="protein sequence ID" value="AEG45000.1"/>
    <property type="molecule type" value="Genomic_DNA"/>
</dbReference>
<dbReference type="GO" id="GO:0003677">
    <property type="term" value="F:DNA binding"/>
    <property type="evidence" value="ECO:0007669"/>
    <property type="project" value="UniProtKB-KW"/>
</dbReference>
<dbReference type="STRING" id="743718.Isova_2281"/>
<dbReference type="HOGENOM" id="CLU_587639_0_0_11"/>
<dbReference type="RefSeq" id="WP_013839391.1">
    <property type="nucleotide sequence ID" value="NC_015588.1"/>
</dbReference>
<dbReference type="Proteomes" id="UP000009236">
    <property type="component" value="Chromosome"/>
</dbReference>
<dbReference type="InterPro" id="IPR011010">
    <property type="entry name" value="DNA_brk_join_enz"/>
</dbReference>
<evidence type="ECO:0000256" key="2">
    <source>
        <dbReference type="SAM" id="MobiDB-lite"/>
    </source>
</evidence>
<evidence type="ECO:0000313" key="4">
    <source>
        <dbReference type="EMBL" id="AEG45000.1"/>
    </source>
</evidence>
<name>F6FR50_ISOV2</name>
<organism evidence="5">
    <name type="scientific">Isoptericola variabilis (strain 225)</name>
    <dbReference type="NCBI Taxonomy" id="743718"/>
    <lineage>
        <taxon>Bacteria</taxon>
        <taxon>Bacillati</taxon>
        <taxon>Actinomycetota</taxon>
        <taxon>Actinomycetes</taxon>
        <taxon>Micrococcales</taxon>
        <taxon>Promicromonosporaceae</taxon>
        <taxon>Isoptericola</taxon>
    </lineage>
</organism>
<dbReference type="InterPro" id="IPR010998">
    <property type="entry name" value="Integrase_recombinase_N"/>
</dbReference>
<dbReference type="Gene3D" id="1.10.150.130">
    <property type="match status" value="1"/>
</dbReference>